<reference evidence="1" key="2">
    <citation type="journal article" date="2019" name="Genome Biol. Evol.">
        <title>Day and night: Metabolic profiles and evolutionary relationships of six axenic non-marine cyanobacteria.</title>
        <authorList>
            <person name="Will S.E."/>
            <person name="Henke P."/>
            <person name="Boedeker C."/>
            <person name="Huang S."/>
            <person name="Brinkmann H."/>
            <person name="Rohde M."/>
            <person name="Jarek M."/>
            <person name="Friedl T."/>
            <person name="Seufert S."/>
            <person name="Schumacher M."/>
            <person name="Overmann J."/>
            <person name="Neumann-Schaal M."/>
            <person name="Petersen J."/>
        </authorList>
    </citation>
    <scope>NUCLEOTIDE SEQUENCE [LARGE SCALE GENOMIC DNA]</scope>
    <source>
        <strain evidence="1">PCC 7102</strain>
    </source>
</reference>
<protein>
    <submittedName>
        <fullName evidence="1">Uncharacterized protein</fullName>
    </submittedName>
</protein>
<proteinExistence type="predicted"/>
<dbReference type="Proteomes" id="UP000271624">
    <property type="component" value="Unassembled WGS sequence"/>
</dbReference>
<dbReference type="EMBL" id="RSCL01000021">
    <property type="protein sequence ID" value="RUT00973.1"/>
    <property type="molecule type" value="Genomic_DNA"/>
</dbReference>
<evidence type="ECO:0000313" key="1">
    <source>
        <dbReference type="EMBL" id="RUT00973.1"/>
    </source>
</evidence>
<keyword evidence="2" id="KW-1185">Reference proteome</keyword>
<reference evidence="1" key="1">
    <citation type="submission" date="2018-12" db="EMBL/GenBank/DDBJ databases">
        <authorList>
            <person name="Will S."/>
            <person name="Neumann-Schaal M."/>
            <person name="Henke P."/>
        </authorList>
    </citation>
    <scope>NUCLEOTIDE SEQUENCE</scope>
    <source>
        <strain evidence="1">PCC 7102</strain>
    </source>
</reference>
<name>A0A433V4E8_9CYAN</name>
<dbReference type="AlphaFoldDB" id="A0A433V4E8"/>
<sequence>MGSGSTRFILDAGVESVTIYEYSGDDSISRGSTLAANSLLSVSISGDDTLISAGSDLSATLKSTQLNSVNII</sequence>
<gene>
    <name evidence="1" type="ORF">DSM106972_069790</name>
</gene>
<comment type="caution">
    <text evidence="1">The sequence shown here is derived from an EMBL/GenBank/DDBJ whole genome shotgun (WGS) entry which is preliminary data.</text>
</comment>
<accession>A0A433V4E8</accession>
<dbReference type="RefSeq" id="WP_127085111.1">
    <property type="nucleotide sequence ID" value="NZ_RSCL01000021.1"/>
</dbReference>
<evidence type="ECO:0000313" key="2">
    <source>
        <dbReference type="Proteomes" id="UP000271624"/>
    </source>
</evidence>
<organism evidence="1 2">
    <name type="scientific">Dulcicalothrix desertica PCC 7102</name>
    <dbReference type="NCBI Taxonomy" id="232991"/>
    <lineage>
        <taxon>Bacteria</taxon>
        <taxon>Bacillati</taxon>
        <taxon>Cyanobacteriota</taxon>
        <taxon>Cyanophyceae</taxon>
        <taxon>Nostocales</taxon>
        <taxon>Calotrichaceae</taxon>
        <taxon>Dulcicalothrix</taxon>
    </lineage>
</organism>